<evidence type="ECO:0000256" key="15">
    <source>
        <dbReference type="PROSITE-ProRule" id="PRU00552"/>
    </source>
</evidence>
<dbReference type="GO" id="GO:0005829">
    <property type="term" value="C:cytosol"/>
    <property type="evidence" value="ECO:0007669"/>
    <property type="project" value="TreeGrafter"/>
</dbReference>
<reference evidence="21" key="1">
    <citation type="submission" date="2016-05" db="EMBL/GenBank/DDBJ databases">
        <title>Comparative genomics of biotechnologically important yeasts.</title>
        <authorList>
            <consortium name="DOE Joint Genome Institute"/>
            <person name="Riley R."/>
            <person name="Haridas S."/>
            <person name="Wolfe K.H."/>
            <person name="Lopes M.R."/>
            <person name="Hittinger C.T."/>
            <person name="Goker M."/>
            <person name="Salamov A."/>
            <person name="Wisecaver J."/>
            <person name="Long T.M."/>
            <person name="Aerts A.L."/>
            <person name="Barry K."/>
            <person name="Choi C."/>
            <person name="Clum A."/>
            <person name="Coughlan A.Y."/>
            <person name="Deshpande S."/>
            <person name="Douglass A.P."/>
            <person name="Hanson S.J."/>
            <person name="Klenk H.-P."/>
            <person name="Labutti K."/>
            <person name="Lapidus A."/>
            <person name="Lindquist E."/>
            <person name="Lipzen A."/>
            <person name="Meier-Kolthoff J.P."/>
            <person name="Ohm R.A."/>
            <person name="Otillar R.P."/>
            <person name="Pangilinan J."/>
            <person name="Peng Y."/>
            <person name="Rokas A."/>
            <person name="Rosa C.A."/>
            <person name="Scheuner C."/>
            <person name="Sibirny A.A."/>
            <person name="Slot J.C."/>
            <person name="Stielow J.B."/>
            <person name="Sun H."/>
            <person name="Kurtzman C.P."/>
            <person name="Blackwell M."/>
            <person name="Grigoriev I.V."/>
            <person name="Jeffries T.W."/>
        </authorList>
    </citation>
    <scope>NUCLEOTIDE SEQUENCE [LARGE SCALE GENOMIC DNA]</scope>
    <source>
        <strain evidence="21">DSM 1968</strain>
    </source>
</reference>
<keyword evidence="5" id="KW-0547">Nucleotide-binding</keyword>
<dbReference type="SMART" id="SM00487">
    <property type="entry name" value="DEXDc"/>
    <property type="match status" value="1"/>
</dbReference>
<dbReference type="InterPro" id="IPR001650">
    <property type="entry name" value="Helicase_C-like"/>
</dbReference>
<evidence type="ECO:0000259" key="19">
    <source>
        <dbReference type="PROSITE" id="PS51195"/>
    </source>
</evidence>
<dbReference type="Pfam" id="PF00271">
    <property type="entry name" value="Helicase_C"/>
    <property type="match status" value="2"/>
</dbReference>
<organism evidence="20 21">
    <name type="scientific">Ascoidea rubescens DSM 1968</name>
    <dbReference type="NCBI Taxonomy" id="1344418"/>
    <lineage>
        <taxon>Eukaryota</taxon>
        <taxon>Fungi</taxon>
        <taxon>Dikarya</taxon>
        <taxon>Ascomycota</taxon>
        <taxon>Saccharomycotina</taxon>
        <taxon>Saccharomycetes</taxon>
        <taxon>Ascoideaceae</taxon>
        <taxon>Ascoidea</taxon>
    </lineage>
</organism>
<feature type="short sequence motif" description="Q motif" evidence="15">
    <location>
        <begin position="18"/>
        <end position="46"/>
    </location>
</feature>
<dbReference type="Pfam" id="PF00270">
    <property type="entry name" value="DEAD"/>
    <property type="match status" value="1"/>
</dbReference>
<evidence type="ECO:0000256" key="16">
    <source>
        <dbReference type="SAM" id="MobiDB-lite"/>
    </source>
</evidence>
<dbReference type="GO" id="GO:0003724">
    <property type="term" value="F:RNA helicase activity"/>
    <property type="evidence" value="ECO:0007669"/>
    <property type="project" value="UniProtKB-EC"/>
</dbReference>
<keyword evidence="21" id="KW-1185">Reference proteome</keyword>
<evidence type="ECO:0000313" key="21">
    <source>
        <dbReference type="Proteomes" id="UP000095038"/>
    </source>
</evidence>
<dbReference type="InterPro" id="IPR011545">
    <property type="entry name" value="DEAD/DEAH_box_helicase_dom"/>
</dbReference>
<dbReference type="FunCoup" id="A0A1D2VF76">
    <property type="interactions" value="997"/>
</dbReference>
<keyword evidence="8" id="KW-0067">ATP-binding</keyword>
<dbReference type="RefSeq" id="XP_020046582.1">
    <property type="nucleotide sequence ID" value="XM_020190646.1"/>
</dbReference>
<dbReference type="Gene3D" id="3.40.50.300">
    <property type="entry name" value="P-loop containing nucleotide triphosphate hydrolases"/>
    <property type="match status" value="2"/>
</dbReference>
<dbReference type="InterPro" id="IPR014001">
    <property type="entry name" value="Helicase_ATP-bd"/>
</dbReference>
<dbReference type="GO" id="GO:0005730">
    <property type="term" value="C:nucleolus"/>
    <property type="evidence" value="ECO:0007669"/>
    <property type="project" value="EnsemblFungi"/>
</dbReference>
<dbReference type="AlphaFoldDB" id="A0A1D2VF76"/>
<dbReference type="SUPFAM" id="SSF52540">
    <property type="entry name" value="P-loop containing nucleoside triphosphate hydrolases"/>
    <property type="match status" value="2"/>
</dbReference>
<feature type="compositionally biased region" description="Low complexity" evidence="16">
    <location>
        <begin position="360"/>
        <end position="370"/>
    </location>
</feature>
<dbReference type="EC" id="3.6.4.13" evidence="3"/>
<evidence type="ECO:0000256" key="3">
    <source>
        <dbReference type="ARBA" id="ARBA00012552"/>
    </source>
</evidence>
<feature type="compositionally biased region" description="Basic and acidic residues" evidence="16">
    <location>
        <begin position="371"/>
        <end position="385"/>
    </location>
</feature>
<dbReference type="GO" id="GO:0000463">
    <property type="term" value="P:maturation of LSU-rRNA from tricistronic rRNA transcript (SSU-rRNA, 5.8S rRNA, LSU-rRNA)"/>
    <property type="evidence" value="ECO:0007669"/>
    <property type="project" value="EnsemblFungi"/>
</dbReference>
<evidence type="ECO:0000256" key="2">
    <source>
        <dbReference type="ARBA" id="ARBA00004123"/>
    </source>
</evidence>
<protein>
    <recommendedName>
        <fullName evidence="12">ATP-dependent RNA helicase DBP9</fullName>
        <ecNumber evidence="3">3.6.4.13</ecNumber>
    </recommendedName>
    <alternativeName>
        <fullName evidence="13">ATP-dependent RNA helicase dbp9</fullName>
    </alternativeName>
</protein>
<comment type="function">
    <text evidence="1">ATP-binding RNA helicase involved in the biogenesis of 60S ribosomal subunits and is required for the normal formation of 25S and 5.8S rRNAs.</text>
</comment>
<evidence type="ECO:0000256" key="1">
    <source>
        <dbReference type="ARBA" id="ARBA00003706"/>
    </source>
</evidence>
<evidence type="ECO:0000259" key="17">
    <source>
        <dbReference type="PROSITE" id="PS51192"/>
    </source>
</evidence>
<evidence type="ECO:0000256" key="9">
    <source>
        <dbReference type="ARBA" id="ARBA00022884"/>
    </source>
</evidence>
<dbReference type="PANTHER" id="PTHR47959:SF21">
    <property type="entry name" value="DEAD-BOX HELICASE 56"/>
    <property type="match status" value="1"/>
</dbReference>
<dbReference type="EMBL" id="KV454482">
    <property type="protein sequence ID" value="ODV60275.1"/>
    <property type="molecule type" value="Genomic_DNA"/>
</dbReference>
<comment type="subcellular location">
    <subcellularLocation>
        <location evidence="2">Nucleus</location>
    </subcellularLocation>
</comment>
<evidence type="ECO:0000256" key="10">
    <source>
        <dbReference type="ARBA" id="ARBA00023242"/>
    </source>
</evidence>
<comment type="catalytic activity">
    <reaction evidence="14">
        <text>ATP + H2O = ADP + phosphate + H(+)</text>
        <dbReference type="Rhea" id="RHEA:13065"/>
        <dbReference type="ChEBI" id="CHEBI:15377"/>
        <dbReference type="ChEBI" id="CHEBI:15378"/>
        <dbReference type="ChEBI" id="CHEBI:30616"/>
        <dbReference type="ChEBI" id="CHEBI:43474"/>
        <dbReference type="ChEBI" id="CHEBI:456216"/>
        <dbReference type="EC" id="3.6.4.13"/>
    </reaction>
</comment>
<dbReference type="SMART" id="SM00490">
    <property type="entry name" value="HELICc"/>
    <property type="match status" value="1"/>
</dbReference>
<dbReference type="GO" id="GO:0016787">
    <property type="term" value="F:hydrolase activity"/>
    <property type="evidence" value="ECO:0007669"/>
    <property type="project" value="UniProtKB-KW"/>
</dbReference>
<dbReference type="InterPro" id="IPR014014">
    <property type="entry name" value="RNA_helicase_DEAD_Q_motif"/>
</dbReference>
<keyword evidence="9" id="KW-0694">RNA-binding</keyword>
<feature type="region of interest" description="Disordered" evidence="16">
    <location>
        <begin position="360"/>
        <end position="402"/>
    </location>
</feature>
<dbReference type="GeneID" id="30964282"/>
<dbReference type="GO" id="GO:0003678">
    <property type="term" value="F:DNA helicase activity"/>
    <property type="evidence" value="ECO:0007669"/>
    <property type="project" value="EnsemblFungi"/>
</dbReference>
<dbReference type="InterPro" id="IPR027417">
    <property type="entry name" value="P-loop_NTPase"/>
</dbReference>
<evidence type="ECO:0000256" key="4">
    <source>
        <dbReference type="ARBA" id="ARBA00022517"/>
    </source>
</evidence>
<dbReference type="CDD" id="cd17961">
    <property type="entry name" value="DEADc_DDX56"/>
    <property type="match status" value="1"/>
</dbReference>
<name>A0A1D2VF76_9ASCO</name>
<evidence type="ECO:0000256" key="14">
    <source>
        <dbReference type="ARBA" id="ARBA00047984"/>
    </source>
</evidence>
<evidence type="ECO:0000256" key="13">
    <source>
        <dbReference type="ARBA" id="ARBA00039616"/>
    </source>
</evidence>
<dbReference type="InParanoid" id="A0A1D2VF76"/>
<proteinExistence type="inferred from homology"/>
<keyword evidence="7" id="KW-0347">Helicase</keyword>
<dbReference type="GO" id="GO:0033677">
    <property type="term" value="F:DNA/RNA helicase activity"/>
    <property type="evidence" value="ECO:0007669"/>
    <property type="project" value="EnsemblFungi"/>
</dbReference>
<evidence type="ECO:0000256" key="11">
    <source>
        <dbReference type="ARBA" id="ARBA00038041"/>
    </source>
</evidence>
<dbReference type="PROSITE" id="PS51192">
    <property type="entry name" value="HELICASE_ATP_BIND_1"/>
    <property type="match status" value="1"/>
</dbReference>
<evidence type="ECO:0000313" key="20">
    <source>
        <dbReference type="EMBL" id="ODV60275.1"/>
    </source>
</evidence>
<feature type="domain" description="Helicase C-terminal" evidence="18">
    <location>
        <begin position="286"/>
        <end position="498"/>
    </location>
</feature>
<dbReference type="OrthoDB" id="1191041at2759"/>
<dbReference type="STRING" id="1344418.A0A1D2VF76"/>
<sequence length="625" mass="71445">MSSNTLVAAEKVYIDQDATFDSFNLDPRLLQAINHLGFENPTLVQSKVISMALNEKKDVIAKATTGSGKTAAYVIPIIQSILEQQSQLTDAKSNSSNHQVKAIILVPTKELSNQVYDLLNKILIFCSNQIKFLNLSDSSLVNDTLLSNLLLDQPEIIISTPTRLLNLINNGAGNEKNVDNNSLTDLIFKNLSFLAIDEVDLMFSYGYKDDLNNLEELIRSNRFSNSNSVQSFLMTATLNDDLELIKSWFTNNPVTLKLNDSNVLNSNKLFQYYIKSNEFNKFLIIYIILKLNLVKGKILIFVNNIDRSYRLKLFLEQFSISSSILNSELPINSRLSIINQFNKNIIHLLIATDESNYIQNSTKNNTQNDNENNKQDDNTSEKEPSSNKQNKQNKKIKKTDSEYSVSRGVDFHNVACVLNFDLPTTSTAYIHRIGRTARGDKSGMALSFVVDSKEHGKHKQSSLASAKYDEKVLERIIAKQKKYGLEVNPYNFNMEHLENFRYRCEDAFRAVTNVAIREARVKEIKLEILNNAKLKRHFNENPNDLDILKHDKELHPSRVQPHLKRVPNYLLPANLRKDEKLSLKSFVPHKHNKKKLKFKNSKVVKNSKKLFNKNKKVDPLKSLKF</sequence>
<evidence type="ECO:0000256" key="7">
    <source>
        <dbReference type="ARBA" id="ARBA00022806"/>
    </source>
</evidence>
<dbReference type="GO" id="GO:0003723">
    <property type="term" value="F:RNA binding"/>
    <property type="evidence" value="ECO:0007669"/>
    <property type="project" value="UniProtKB-KW"/>
</dbReference>
<evidence type="ECO:0000256" key="5">
    <source>
        <dbReference type="ARBA" id="ARBA00022741"/>
    </source>
</evidence>
<dbReference type="CDD" id="cd18787">
    <property type="entry name" value="SF2_C_DEAD"/>
    <property type="match status" value="1"/>
</dbReference>
<evidence type="ECO:0000256" key="12">
    <source>
        <dbReference type="ARBA" id="ARBA00039233"/>
    </source>
</evidence>
<feature type="domain" description="DEAD-box RNA helicase Q" evidence="19">
    <location>
        <begin position="18"/>
        <end position="46"/>
    </location>
</feature>
<comment type="similarity">
    <text evidence="11">Belongs to the DEAD box helicase family. DDX56/DBP9 subfamily.</text>
</comment>
<evidence type="ECO:0000256" key="6">
    <source>
        <dbReference type="ARBA" id="ARBA00022801"/>
    </source>
</evidence>
<dbReference type="PROSITE" id="PS51195">
    <property type="entry name" value="Q_MOTIF"/>
    <property type="match status" value="1"/>
</dbReference>
<feature type="domain" description="Helicase ATP-binding" evidence="17">
    <location>
        <begin position="50"/>
        <end position="256"/>
    </location>
</feature>
<keyword evidence="6" id="KW-0378">Hydrolase</keyword>
<accession>A0A1D2VF76</accession>
<gene>
    <name evidence="20" type="ORF">ASCRUDRAFT_35849</name>
</gene>
<keyword evidence="4" id="KW-0690">Ribosome biogenesis</keyword>
<dbReference type="GO" id="GO:0005524">
    <property type="term" value="F:ATP binding"/>
    <property type="evidence" value="ECO:0007669"/>
    <property type="project" value="UniProtKB-KW"/>
</dbReference>
<dbReference type="PANTHER" id="PTHR47959">
    <property type="entry name" value="ATP-DEPENDENT RNA HELICASE RHLE-RELATED"/>
    <property type="match status" value="1"/>
</dbReference>
<evidence type="ECO:0000259" key="18">
    <source>
        <dbReference type="PROSITE" id="PS51194"/>
    </source>
</evidence>
<evidence type="ECO:0000256" key="8">
    <source>
        <dbReference type="ARBA" id="ARBA00022840"/>
    </source>
</evidence>
<keyword evidence="10" id="KW-0539">Nucleus</keyword>
<dbReference type="InterPro" id="IPR050079">
    <property type="entry name" value="DEAD_box_RNA_helicase"/>
</dbReference>
<dbReference type="PROSITE" id="PS51194">
    <property type="entry name" value="HELICASE_CTER"/>
    <property type="match status" value="1"/>
</dbReference>
<dbReference type="Proteomes" id="UP000095038">
    <property type="component" value="Unassembled WGS sequence"/>
</dbReference>